<dbReference type="CDD" id="cd18727">
    <property type="entry name" value="PIN_Swt1-like"/>
    <property type="match status" value="1"/>
</dbReference>
<organism evidence="8 9">
    <name type="scientific">Candida boidinii</name>
    <name type="common">Yeast</name>
    <dbReference type="NCBI Taxonomy" id="5477"/>
    <lineage>
        <taxon>Eukaryota</taxon>
        <taxon>Fungi</taxon>
        <taxon>Dikarya</taxon>
        <taxon>Ascomycota</taxon>
        <taxon>Saccharomycotina</taxon>
        <taxon>Pichiomycetes</taxon>
        <taxon>Pichiales</taxon>
        <taxon>Pichiaceae</taxon>
        <taxon>Ogataea</taxon>
        <taxon>Ogataea/Candida clade</taxon>
    </lineage>
</organism>
<feature type="compositionally biased region" description="Low complexity" evidence="6">
    <location>
        <begin position="333"/>
        <end position="350"/>
    </location>
</feature>
<dbReference type="SUPFAM" id="SSF88723">
    <property type="entry name" value="PIN domain-like"/>
    <property type="match status" value="1"/>
</dbReference>
<evidence type="ECO:0000313" key="8">
    <source>
        <dbReference type="EMBL" id="GME76211.1"/>
    </source>
</evidence>
<dbReference type="GO" id="GO:0004540">
    <property type="term" value="F:RNA nuclease activity"/>
    <property type="evidence" value="ECO:0007669"/>
    <property type="project" value="UniProtKB-ARBA"/>
</dbReference>
<feature type="compositionally biased region" description="Polar residues" evidence="6">
    <location>
        <begin position="114"/>
        <end position="125"/>
    </location>
</feature>
<feature type="compositionally biased region" description="Polar residues" evidence="6">
    <location>
        <begin position="24"/>
        <end position="37"/>
    </location>
</feature>
<feature type="domain" description="PIN" evidence="7">
    <location>
        <begin position="161"/>
        <end position="291"/>
    </location>
</feature>
<dbReference type="InterPro" id="IPR002716">
    <property type="entry name" value="PIN_dom"/>
</dbReference>
<reference evidence="8" key="1">
    <citation type="submission" date="2023-04" db="EMBL/GenBank/DDBJ databases">
        <title>Candida boidinii NBRC 10035.</title>
        <authorList>
            <person name="Ichikawa N."/>
            <person name="Sato H."/>
            <person name="Tonouchi N."/>
        </authorList>
    </citation>
    <scope>NUCLEOTIDE SEQUENCE</scope>
    <source>
        <strain evidence="8">NBRC 10035</strain>
    </source>
</reference>
<dbReference type="Pfam" id="PF13638">
    <property type="entry name" value="PIN_4"/>
    <property type="match status" value="1"/>
</dbReference>
<evidence type="ECO:0000256" key="1">
    <source>
        <dbReference type="ARBA" id="ARBA00004123"/>
    </source>
</evidence>
<sequence>MPQYDELPSIYSDHGLSASDQKKVITTSPIKNRYTNSYDDEYRVKNSTKTNKPRKEVNSSNRSNEVKGISEEYHHHPSEDIEMIDIDNLDTVTAISKLISDQRQTVVEDLTDGDYNSTYNKISRQSGSRHRKSMSSASPSPPAETFTSSLPSIKSLSKKLIYLVVDTNFIISHLSLLVELRSLHDKYDNIFRIVIPKTVIDELDGLKNVQSSTEYIKGTHYSLASLSRSAIDWIFKNLQKSDEIMKGQKLSERLDRSSVKDDAILDCCLYLKSKNPNNLIILLSNDKNFCIKALTNDILTISFQENMTAKLIADTIVQENNMKSSERIKRDNLLSSSSDTNDNINDNGNNNNNTAIANTIDKSDPFPIITSNDPFDLDSNSNNFDSWYDDDDEFEAMLMDHQSGKLNSSGSNAASSDPPSTIEREEERNVQKFTHFQPHNKNHSNYNNHNDHNNHNSHNNHNNYNNHNDHYNHMNRNNHHSDNRDRFKLRQ</sequence>
<keyword evidence="3" id="KW-0539">Nucleus</keyword>
<dbReference type="PANTHER" id="PTHR16161">
    <property type="entry name" value="TRANSCRIPTIONAL PROTEIN SWT1"/>
    <property type="match status" value="1"/>
</dbReference>
<dbReference type="SMART" id="SM00670">
    <property type="entry name" value="PINc"/>
    <property type="match status" value="1"/>
</dbReference>
<feature type="compositionally biased region" description="Low complexity" evidence="6">
    <location>
        <begin position="134"/>
        <end position="148"/>
    </location>
</feature>
<dbReference type="Proteomes" id="UP001165120">
    <property type="component" value="Unassembled WGS sequence"/>
</dbReference>
<name>A0A9W6WKF2_CANBO</name>
<dbReference type="InterPro" id="IPR052626">
    <property type="entry name" value="SWT1_Regulator"/>
</dbReference>
<evidence type="ECO:0000256" key="5">
    <source>
        <dbReference type="ARBA" id="ARBA00074620"/>
    </source>
</evidence>
<proteinExistence type="inferred from homology"/>
<feature type="region of interest" description="Disordered" evidence="6">
    <location>
        <begin position="403"/>
        <end position="491"/>
    </location>
</feature>
<dbReference type="GO" id="GO:0005634">
    <property type="term" value="C:nucleus"/>
    <property type="evidence" value="ECO:0007669"/>
    <property type="project" value="UniProtKB-SubCell"/>
</dbReference>
<comment type="subcellular location">
    <subcellularLocation>
        <location evidence="1">Nucleus</location>
    </subcellularLocation>
</comment>
<feature type="compositionally biased region" description="Basic and acidic residues" evidence="6">
    <location>
        <begin position="479"/>
        <end position="491"/>
    </location>
</feature>
<gene>
    <name evidence="8" type="ORF">Cboi02_000509300</name>
</gene>
<feature type="region of interest" description="Disordered" evidence="6">
    <location>
        <begin position="1"/>
        <end position="78"/>
    </location>
</feature>
<evidence type="ECO:0000256" key="3">
    <source>
        <dbReference type="ARBA" id="ARBA00023242"/>
    </source>
</evidence>
<keyword evidence="9" id="KW-1185">Reference proteome</keyword>
<evidence type="ECO:0000313" key="9">
    <source>
        <dbReference type="Proteomes" id="UP001165120"/>
    </source>
</evidence>
<keyword evidence="2" id="KW-0804">Transcription</keyword>
<feature type="compositionally biased region" description="Low complexity" evidence="6">
    <location>
        <begin position="456"/>
        <end position="466"/>
    </location>
</feature>
<protein>
    <recommendedName>
        <fullName evidence="5">Transcriptional protein SWT1</fullName>
    </recommendedName>
</protein>
<dbReference type="EMBL" id="BSXN01002304">
    <property type="protein sequence ID" value="GME76211.1"/>
    <property type="molecule type" value="Genomic_DNA"/>
</dbReference>
<feature type="region of interest" description="Disordered" evidence="6">
    <location>
        <begin position="112"/>
        <end position="148"/>
    </location>
</feature>
<dbReference type="PANTHER" id="PTHR16161:SF0">
    <property type="entry name" value="TRANSCRIPTIONAL PROTEIN SWT1"/>
    <property type="match status" value="1"/>
</dbReference>
<comment type="similarity">
    <text evidence="4">Belongs to the SWT1 family.</text>
</comment>
<dbReference type="FunFam" id="3.40.50.1010:FF:000045">
    <property type="entry name" value="Transcriptional protein swt1"/>
    <property type="match status" value="1"/>
</dbReference>
<comment type="caution">
    <text evidence="8">The sequence shown here is derived from an EMBL/GenBank/DDBJ whole genome shotgun (WGS) entry which is preliminary data.</text>
</comment>
<dbReference type="Gene3D" id="3.40.50.1010">
    <property type="entry name" value="5'-nuclease"/>
    <property type="match status" value="1"/>
</dbReference>
<feature type="compositionally biased region" description="Basic and acidic residues" evidence="6">
    <location>
        <begin position="64"/>
        <end position="78"/>
    </location>
</feature>
<evidence type="ECO:0000256" key="6">
    <source>
        <dbReference type="SAM" id="MobiDB-lite"/>
    </source>
</evidence>
<feature type="compositionally biased region" description="Polar residues" evidence="6">
    <location>
        <begin position="404"/>
        <end position="419"/>
    </location>
</feature>
<evidence type="ECO:0000256" key="4">
    <source>
        <dbReference type="ARBA" id="ARBA00060839"/>
    </source>
</evidence>
<accession>A0A9W6WKF2</accession>
<dbReference type="InterPro" id="IPR029060">
    <property type="entry name" value="PIN-like_dom_sf"/>
</dbReference>
<feature type="region of interest" description="Disordered" evidence="6">
    <location>
        <begin position="327"/>
        <end position="350"/>
    </location>
</feature>
<evidence type="ECO:0000256" key="2">
    <source>
        <dbReference type="ARBA" id="ARBA00023163"/>
    </source>
</evidence>
<dbReference type="AlphaFoldDB" id="A0A9W6WKF2"/>
<evidence type="ECO:0000259" key="7">
    <source>
        <dbReference type="SMART" id="SM00670"/>
    </source>
</evidence>